<sequence>MKYGWRFVFIPLWVLCISGAALTAFLIADWLAWQAFAVAIAIGLIVGVPAGLWTTFKVRRNDPAWS</sequence>
<keyword evidence="1" id="KW-0472">Membrane</keyword>
<feature type="transmembrane region" description="Helical" evidence="1">
    <location>
        <begin position="33"/>
        <end position="56"/>
    </location>
</feature>
<dbReference type="EMBL" id="PVUF01000011">
    <property type="protein sequence ID" value="PRZ46207.1"/>
    <property type="molecule type" value="Genomic_DNA"/>
</dbReference>
<gene>
    <name evidence="2" type="ORF">CLV89_11198</name>
</gene>
<organism evidence="2 3">
    <name type="scientific">Tritonibacter scottomollicae</name>
    <name type="common">Epibacterium scottomollicae</name>
    <dbReference type="NCBI Taxonomy" id="483013"/>
    <lineage>
        <taxon>Bacteria</taxon>
        <taxon>Pseudomonadati</taxon>
        <taxon>Pseudomonadota</taxon>
        <taxon>Alphaproteobacteria</taxon>
        <taxon>Rhodobacterales</taxon>
        <taxon>Paracoccaceae</taxon>
        <taxon>Tritonibacter</taxon>
    </lineage>
</organism>
<keyword evidence="1" id="KW-0812">Transmembrane</keyword>
<dbReference type="RefSeq" id="WP_106164694.1">
    <property type="nucleotide sequence ID" value="NZ_PVUF01000011.1"/>
</dbReference>
<evidence type="ECO:0000313" key="2">
    <source>
        <dbReference type="EMBL" id="PRZ46207.1"/>
    </source>
</evidence>
<reference evidence="2 3" key="1">
    <citation type="submission" date="2018-03" db="EMBL/GenBank/DDBJ databases">
        <title>Genomic Encyclopedia of Archaeal and Bacterial Type Strains, Phase II (KMG-II): from individual species to whole genera.</title>
        <authorList>
            <person name="Goeker M."/>
        </authorList>
    </citation>
    <scope>NUCLEOTIDE SEQUENCE [LARGE SCALE GENOMIC DNA]</scope>
    <source>
        <strain evidence="2 3">DSM 25328</strain>
    </source>
</reference>
<name>A0A2T1ACF2_TRISK</name>
<keyword evidence="1" id="KW-1133">Transmembrane helix</keyword>
<evidence type="ECO:0000313" key="3">
    <source>
        <dbReference type="Proteomes" id="UP000237718"/>
    </source>
</evidence>
<evidence type="ECO:0000256" key="1">
    <source>
        <dbReference type="SAM" id="Phobius"/>
    </source>
</evidence>
<protein>
    <submittedName>
        <fullName evidence="2">Uncharacterized protein</fullName>
    </submittedName>
</protein>
<comment type="caution">
    <text evidence="2">The sequence shown here is derived from an EMBL/GenBank/DDBJ whole genome shotgun (WGS) entry which is preliminary data.</text>
</comment>
<dbReference type="Proteomes" id="UP000237718">
    <property type="component" value="Unassembled WGS sequence"/>
</dbReference>
<feature type="transmembrane region" description="Helical" evidence="1">
    <location>
        <begin position="7"/>
        <end position="27"/>
    </location>
</feature>
<dbReference type="OrthoDB" id="7875963at2"/>
<proteinExistence type="predicted"/>
<dbReference type="AlphaFoldDB" id="A0A2T1ACF2"/>
<accession>A0A2T1ACF2</accession>